<evidence type="ECO:0000313" key="2">
    <source>
        <dbReference type="EMBL" id="HGY09204.1"/>
    </source>
</evidence>
<evidence type="ECO:0000256" key="1">
    <source>
        <dbReference type="SAM" id="Phobius"/>
    </source>
</evidence>
<dbReference type="EMBL" id="DRPZ01000109">
    <property type="protein sequence ID" value="HGY09204.1"/>
    <property type="molecule type" value="Genomic_DNA"/>
</dbReference>
<feature type="non-terminal residue" evidence="2">
    <location>
        <position position="62"/>
    </location>
</feature>
<reference evidence="2" key="1">
    <citation type="journal article" date="2020" name="mSystems">
        <title>Genome- and Community-Level Interaction Insights into Carbon Utilization and Element Cycling Functions of Hydrothermarchaeota in Hydrothermal Sediment.</title>
        <authorList>
            <person name="Zhou Z."/>
            <person name="Liu Y."/>
            <person name="Xu W."/>
            <person name="Pan J."/>
            <person name="Luo Z.H."/>
            <person name="Li M."/>
        </authorList>
    </citation>
    <scope>NUCLEOTIDE SEQUENCE [LARGE SCALE GENOMIC DNA]</scope>
    <source>
        <strain evidence="2">HyVt-570</strain>
    </source>
</reference>
<dbReference type="Proteomes" id="UP000885759">
    <property type="component" value="Unassembled WGS sequence"/>
</dbReference>
<gene>
    <name evidence="2" type="ORF">ENK37_03995</name>
</gene>
<keyword evidence="1" id="KW-0812">Transmembrane</keyword>
<keyword evidence="1" id="KW-1133">Transmembrane helix</keyword>
<name>A0A7C4VBY8_9DEIN</name>
<proteinExistence type="predicted"/>
<comment type="caution">
    <text evidence="2">The sequence shown here is derived from an EMBL/GenBank/DDBJ whole genome shotgun (WGS) entry which is preliminary data.</text>
</comment>
<organism evidence="2">
    <name type="scientific">Oceanithermus profundus</name>
    <dbReference type="NCBI Taxonomy" id="187137"/>
    <lineage>
        <taxon>Bacteria</taxon>
        <taxon>Thermotogati</taxon>
        <taxon>Deinococcota</taxon>
        <taxon>Deinococci</taxon>
        <taxon>Thermales</taxon>
        <taxon>Thermaceae</taxon>
        <taxon>Oceanithermus</taxon>
    </lineage>
</organism>
<feature type="transmembrane region" description="Helical" evidence="1">
    <location>
        <begin position="38"/>
        <end position="60"/>
    </location>
</feature>
<keyword evidence="1" id="KW-0472">Membrane</keyword>
<dbReference type="AlphaFoldDB" id="A0A7C4VBY8"/>
<feature type="transmembrane region" description="Helical" evidence="1">
    <location>
        <begin position="12"/>
        <end position="32"/>
    </location>
</feature>
<protein>
    <submittedName>
        <fullName evidence="2">MFS transporter</fullName>
    </submittedName>
</protein>
<accession>A0A7C4VBY8</accession>
<sequence>MRTTTRYTLASLILLFWLGFFVATPGAVLPLWRTQFGVLGEMALFFNLQLAGLLVGVGLATR</sequence>